<feature type="region of interest" description="Disordered" evidence="2">
    <location>
        <begin position="113"/>
        <end position="132"/>
    </location>
</feature>
<evidence type="ECO:0000259" key="3">
    <source>
        <dbReference type="Pfam" id="PF00018"/>
    </source>
</evidence>
<dbReference type="SUPFAM" id="SSF50044">
    <property type="entry name" value="SH3-domain"/>
    <property type="match status" value="1"/>
</dbReference>
<reference evidence="4 5" key="1">
    <citation type="submission" date="2020-04" db="EMBL/GenBank/DDBJ databases">
        <authorList>
            <person name="Alioto T."/>
            <person name="Alioto T."/>
            <person name="Gomez Garrido J."/>
        </authorList>
    </citation>
    <scope>NUCLEOTIDE SEQUENCE [LARGE SCALE GENOMIC DNA]</scope>
</reference>
<feature type="compositionally biased region" description="Low complexity" evidence="2">
    <location>
        <begin position="190"/>
        <end position="208"/>
    </location>
</feature>
<dbReference type="InterPro" id="IPR036028">
    <property type="entry name" value="SH3-like_dom_sf"/>
</dbReference>
<feature type="region of interest" description="Disordered" evidence="2">
    <location>
        <begin position="164"/>
        <end position="208"/>
    </location>
</feature>
<feature type="region of interest" description="Disordered" evidence="2">
    <location>
        <begin position="328"/>
        <end position="395"/>
    </location>
</feature>
<sequence length="611" mass="67573">MLAQLCNPLMARRFKLAPFAQAADDQNKSIRRHSWSSVNVENNLEESGFLERRNQEEYDSAEDEEENRRRGPDLLQECWDVRRDDDCVSEPGASEPLYDSIASLAMGQRASSTSSLHDPLHRARGGPTLPPSNKVSMTWALLRKPSHDLLETTPKKFVEPLMIRSQAELPRPPQLATPAAQRVIRRSRASSHNVSRSQSSSNSSSSSRNFGYDISDIDEFLSKATLQNPANIPVVLASPCVLYQPGTRRSKSGRDTWRQNESSLPLGMVVNAVFRNHNWLYVHTPHGEAGYVRYRSCLPLGILPSPCVSAPGTPAPGAWDSHSDAFPPPPPPTMPNKVRRGAASVCERRNNKTDNEKLRDTVSECGGSGGGGGGGGGASRSRHRSRHRTQRPEAAVDRLFLAAQRSESENTRHRRPRSSVETLLKDAELSSRRFRAESANIDSVSVKDSVSQVGVRCPKPKYPSSRKMGKLEDYQLMIEQNLSQLKPNHRTIALQTDFDDVDSLVKNCVSEVGRTRSKEMGRSRGAISECGVKVKSSRAPSSAALSEVQMKTETLLLIRSDYNSRGRNTLSVSKGDVVVLVSSRLKDWFWVRRTDGCEGFIPAVVAGHGFL</sequence>
<dbReference type="InterPro" id="IPR001452">
    <property type="entry name" value="SH3_domain"/>
</dbReference>
<comment type="caution">
    <text evidence="4">The sequence shown here is derived from an EMBL/GenBank/DDBJ whole genome shotgun (WGS) entry which is preliminary data.</text>
</comment>
<evidence type="ECO:0000256" key="2">
    <source>
        <dbReference type="SAM" id="MobiDB-lite"/>
    </source>
</evidence>
<dbReference type="OrthoDB" id="6415921at2759"/>
<protein>
    <recommendedName>
        <fullName evidence="3">SH3 domain-containing protein</fullName>
    </recommendedName>
</protein>
<name>A0A8S1CN41_9INSE</name>
<evidence type="ECO:0000256" key="1">
    <source>
        <dbReference type="ARBA" id="ARBA00022443"/>
    </source>
</evidence>
<feature type="region of interest" description="Disordered" evidence="2">
    <location>
        <begin position="46"/>
        <end position="71"/>
    </location>
</feature>
<evidence type="ECO:0000313" key="4">
    <source>
        <dbReference type="EMBL" id="CAB3371763.1"/>
    </source>
</evidence>
<feature type="compositionally biased region" description="Gly residues" evidence="2">
    <location>
        <begin position="366"/>
        <end position="378"/>
    </location>
</feature>
<feature type="compositionally biased region" description="Basic and acidic residues" evidence="2">
    <location>
        <begin position="346"/>
        <end position="362"/>
    </location>
</feature>
<dbReference type="EMBL" id="CADEPI010000065">
    <property type="protein sequence ID" value="CAB3371763.1"/>
    <property type="molecule type" value="Genomic_DNA"/>
</dbReference>
<organism evidence="4 5">
    <name type="scientific">Cloeon dipterum</name>
    <dbReference type="NCBI Taxonomy" id="197152"/>
    <lineage>
        <taxon>Eukaryota</taxon>
        <taxon>Metazoa</taxon>
        <taxon>Ecdysozoa</taxon>
        <taxon>Arthropoda</taxon>
        <taxon>Hexapoda</taxon>
        <taxon>Insecta</taxon>
        <taxon>Pterygota</taxon>
        <taxon>Palaeoptera</taxon>
        <taxon>Ephemeroptera</taxon>
        <taxon>Pisciforma</taxon>
        <taxon>Baetidae</taxon>
        <taxon>Cloeon</taxon>
    </lineage>
</organism>
<dbReference type="AlphaFoldDB" id="A0A8S1CN41"/>
<dbReference type="CDD" id="cd00174">
    <property type="entry name" value="SH3"/>
    <property type="match status" value="1"/>
</dbReference>
<keyword evidence="1" id="KW-0728">SH3 domain</keyword>
<gene>
    <name evidence="4" type="ORF">CLODIP_2_CD14763</name>
</gene>
<evidence type="ECO:0000313" key="5">
    <source>
        <dbReference type="Proteomes" id="UP000494165"/>
    </source>
</evidence>
<dbReference type="Gene3D" id="2.30.30.40">
    <property type="entry name" value="SH3 Domains"/>
    <property type="match status" value="1"/>
</dbReference>
<feature type="domain" description="SH3" evidence="3">
    <location>
        <begin position="561"/>
        <end position="603"/>
    </location>
</feature>
<proteinExistence type="predicted"/>
<dbReference type="Proteomes" id="UP000494165">
    <property type="component" value="Unassembled WGS sequence"/>
</dbReference>
<dbReference type="Pfam" id="PF00018">
    <property type="entry name" value="SH3_1"/>
    <property type="match status" value="1"/>
</dbReference>
<keyword evidence="5" id="KW-1185">Reference proteome</keyword>
<feature type="compositionally biased region" description="Basic residues" evidence="2">
    <location>
        <begin position="380"/>
        <end position="389"/>
    </location>
</feature>
<accession>A0A8S1CN41</accession>